<organism evidence="1 2">
    <name type="scientific">Caulobacter henricii</name>
    <dbReference type="NCBI Taxonomy" id="69395"/>
    <lineage>
        <taxon>Bacteria</taxon>
        <taxon>Pseudomonadati</taxon>
        <taxon>Pseudomonadota</taxon>
        <taxon>Alphaproteobacteria</taxon>
        <taxon>Caulobacterales</taxon>
        <taxon>Caulobacteraceae</taxon>
        <taxon>Caulobacter</taxon>
    </lineage>
</organism>
<dbReference type="EMBL" id="CP013002">
    <property type="protein sequence ID" value="ALL12538.1"/>
    <property type="molecule type" value="Genomic_DNA"/>
</dbReference>
<dbReference type="PROSITE" id="PS51318">
    <property type="entry name" value="TAT"/>
    <property type="match status" value="1"/>
</dbReference>
<evidence type="ECO:0000313" key="2">
    <source>
        <dbReference type="Proteomes" id="UP000056905"/>
    </source>
</evidence>
<dbReference type="AlphaFoldDB" id="A0A0N7JH66"/>
<dbReference type="RefSeq" id="WP_062144449.1">
    <property type="nucleotide sequence ID" value="NZ_CP013002.1"/>
</dbReference>
<dbReference type="Pfam" id="PF17660">
    <property type="entry name" value="BTRD1"/>
    <property type="match status" value="5"/>
</dbReference>
<accession>A0A0N7JH66</accession>
<protein>
    <submittedName>
        <fullName evidence="1">Uncharacterized protein</fullName>
    </submittedName>
</protein>
<dbReference type="Proteomes" id="UP000056905">
    <property type="component" value="Chromosome"/>
</dbReference>
<gene>
    <name evidence="1" type="ORF">AQ619_03745</name>
</gene>
<dbReference type="InterPro" id="IPR006311">
    <property type="entry name" value="TAT_signal"/>
</dbReference>
<dbReference type="OrthoDB" id="6445402at2"/>
<reference evidence="1 2" key="1">
    <citation type="submission" date="2015-10" db="EMBL/GenBank/DDBJ databases">
        <title>Conservation of the essential genome among Caulobacter and Brevundimonas species.</title>
        <authorList>
            <person name="Scott D."/>
            <person name="Ely B."/>
        </authorList>
    </citation>
    <scope>NUCLEOTIDE SEQUENCE [LARGE SCALE GENOMIC DNA]</scope>
    <source>
        <strain evidence="1 2">CB4</strain>
    </source>
</reference>
<dbReference type="InterPro" id="IPR049511">
    <property type="entry name" value="PGH-like_rpt"/>
</dbReference>
<name>A0A0N7JH66_9CAUL</name>
<evidence type="ECO:0000313" key="1">
    <source>
        <dbReference type="EMBL" id="ALL12538.1"/>
    </source>
</evidence>
<keyword evidence="2" id="KW-1185">Reference proteome</keyword>
<sequence length="290" mass="31771">MYQHNDTDPGTAFGFTRRRLVAAGLAVGATACVKPAWAASKGDAAFILSAGEYQATVSKMASRGLRPVHINVASIAGEPRFSAIFTETDGRAWEARHDLTSSAYQAAFVRFLEQGFRLVRVCGYDKGGETRYAALWEKVRGPAFEARHDMTVSQYQNTFNDLVARGYQPRQVSGFTVRGEILFAAIFEADSATPFSARHDLTSRRYSAASSYMTERGYGLHQVSAYAGGLAPRFAAIWTKTQTPPQDARFNLTLADVQMAKTLSPASRLADIAAYDVNGEARFAAMWFTD</sequence>
<proteinExistence type="predicted"/>
<dbReference type="KEGG" id="chq:AQ619_03745"/>